<dbReference type="Proteomes" id="UP000249873">
    <property type="component" value="Chromosome"/>
</dbReference>
<feature type="coiled-coil region" evidence="1">
    <location>
        <begin position="26"/>
        <end position="87"/>
    </location>
</feature>
<name>A0A2Z4GG56_9BACT</name>
<accession>A0A2Z4GG56</accession>
<evidence type="ECO:0000313" key="3">
    <source>
        <dbReference type="Proteomes" id="UP000249873"/>
    </source>
</evidence>
<dbReference type="AlphaFoldDB" id="A0A2Z4GG56"/>
<proteinExistence type="predicted"/>
<evidence type="ECO:0000256" key="1">
    <source>
        <dbReference type="SAM" id="Coils"/>
    </source>
</evidence>
<evidence type="ECO:0000313" key="2">
    <source>
        <dbReference type="EMBL" id="AWW00383.1"/>
    </source>
</evidence>
<dbReference type="EMBL" id="CP029480">
    <property type="protein sequence ID" value="AWW00383.1"/>
    <property type="molecule type" value="Genomic_DNA"/>
</dbReference>
<organism evidence="2 3">
    <name type="scientific">Arcticibacterium luteifluviistationis</name>
    <dbReference type="NCBI Taxonomy" id="1784714"/>
    <lineage>
        <taxon>Bacteria</taxon>
        <taxon>Pseudomonadati</taxon>
        <taxon>Bacteroidota</taxon>
        <taxon>Cytophagia</taxon>
        <taxon>Cytophagales</taxon>
        <taxon>Leadbetterellaceae</taxon>
        <taxon>Arcticibacterium</taxon>
    </lineage>
</organism>
<reference evidence="2 3" key="1">
    <citation type="submission" date="2018-05" db="EMBL/GenBank/DDBJ databases">
        <title>Complete genome sequence of Arcticibacterium luteifluviistationis SM1504T, a cytophagaceae bacterium isolated from Arctic surface seawater.</title>
        <authorList>
            <person name="Li Y."/>
            <person name="Qin Q.-L."/>
        </authorList>
    </citation>
    <scope>NUCLEOTIDE SEQUENCE [LARGE SCALE GENOMIC DNA]</scope>
    <source>
        <strain evidence="2 3">SM1504</strain>
    </source>
</reference>
<gene>
    <name evidence="2" type="ORF">DJ013_20275</name>
</gene>
<protein>
    <submittedName>
        <fullName evidence="2">Uncharacterized protein</fullName>
    </submittedName>
</protein>
<dbReference type="KEGG" id="als:DJ013_20275"/>
<keyword evidence="3" id="KW-1185">Reference proteome</keyword>
<keyword evidence="1" id="KW-0175">Coiled coil</keyword>
<sequence length="114" mass="12929">MDSKKANTDKGVQELDSLSQSIDSVFVEMEAERTSLKLKLEQSLKETNQDLLAVEQLLSVYSGDGKETELNKKKEKLEAKQKKLLKAFGDLSKSAKKDWQEHKDKLAMVEVLDE</sequence>